<evidence type="ECO:0000313" key="6">
    <source>
        <dbReference type="Proteomes" id="UP001263852"/>
    </source>
</evidence>
<reference evidence="3" key="1">
    <citation type="submission" date="2022-11" db="EMBL/GenBank/DDBJ databases">
        <authorList>
            <person name="Wang Z."/>
        </authorList>
    </citation>
    <scope>NUCLEOTIDE SEQUENCE</scope>
    <source>
        <strain evidence="3">P2000</strain>
    </source>
</reference>
<dbReference type="Proteomes" id="UP001151834">
    <property type="component" value="Unassembled WGS sequence"/>
</dbReference>
<evidence type="ECO:0000313" key="5">
    <source>
        <dbReference type="EMBL" id="MDT7037637.1"/>
    </source>
</evidence>
<evidence type="ECO:0000313" key="4">
    <source>
        <dbReference type="EMBL" id="MDT6989703.1"/>
    </source>
</evidence>
<evidence type="ECO:0000259" key="2">
    <source>
        <dbReference type="Pfam" id="PF13731"/>
    </source>
</evidence>
<feature type="domain" description="WxL" evidence="2">
    <location>
        <begin position="31"/>
        <end position="229"/>
    </location>
</feature>
<dbReference type="GeneID" id="49395427"/>
<dbReference type="EMBL" id="JAPEQV010000007">
    <property type="protein sequence ID" value="MDF2312777.1"/>
    <property type="molecule type" value="Genomic_DNA"/>
</dbReference>
<proteinExistence type="predicted"/>
<sequence length="230" mass="24101">MRMGLLVTGRLLMVAVSGLIISNWGWSVTTQAADRQSQVQVKLTPSDDDDAVSPVDPDDPSKPYPGDPADEGNVTGTGSRGKLTIDFVSNLKFKPVTTAGGPATVTAQNERAMIQVTDRRASAAGWTLQVTPSPLQSGQQQLTTSLKLGSVQLKPGTGNVSAAPNVVNTGELVTGIANNVVTAQPQSGLGTWLVILNRGDELTQLQIHDRQLSAGDYTGTLAWSLNNAPS</sequence>
<dbReference type="Pfam" id="PF13731">
    <property type="entry name" value="WxL"/>
    <property type="match status" value="1"/>
</dbReference>
<dbReference type="Proteomes" id="UP001267003">
    <property type="component" value="Unassembled WGS sequence"/>
</dbReference>
<protein>
    <submittedName>
        <fullName evidence="5">WxL domain-containing protein</fullName>
    </submittedName>
</protein>
<gene>
    <name evidence="3" type="ORF">OOJ94_08110</name>
    <name evidence="4" type="ORF">RI536_06255</name>
    <name evidence="5" type="ORF">RI555_01240</name>
</gene>
<evidence type="ECO:0000256" key="1">
    <source>
        <dbReference type="SAM" id="MobiDB-lite"/>
    </source>
</evidence>
<reference evidence="3" key="2">
    <citation type="journal article" date="2023" name="Front Nutr">
        <title>Lactiplantibacillus pentosus P2020 protects the hyperuricemia and renal inflammation in mice.</title>
        <authorList>
            <person name="Wang Z."/>
            <person name="Song L."/>
            <person name="Li X."/>
            <person name="Xiao Y."/>
            <person name="Huang Y."/>
            <person name="Zhang Y."/>
            <person name="Li J."/>
            <person name="Li M."/>
            <person name="Ren Z."/>
        </authorList>
    </citation>
    <scope>NUCLEOTIDE SEQUENCE</scope>
    <source>
        <strain evidence="3">P2000</strain>
    </source>
</reference>
<dbReference type="AlphaFoldDB" id="A0AAP5PWW8"/>
<comment type="caution">
    <text evidence="5">The sequence shown here is derived from an EMBL/GenBank/DDBJ whole genome shotgun (WGS) entry which is preliminary data.</text>
</comment>
<dbReference type="EMBL" id="JAVLAQ010000001">
    <property type="protein sequence ID" value="MDT6989703.1"/>
    <property type="molecule type" value="Genomic_DNA"/>
</dbReference>
<dbReference type="EMBL" id="JAVLAO010000001">
    <property type="protein sequence ID" value="MDT7037637.1"/>
    <property type="molecule type" value="Genomic_DNA"/>
</dbReference>
<feature type="region of interest" description="Disordered" evidence="1">
    <location>
        <begin position="38"/>
        <end position="79"/>
    </location>
</feature>
<dbReference type="InterPro" id="IPR027994">
    <property type="entry name" value="WxL_dom"/>
</dbReference>
<name>A0AAP5PWW8_LACPE</name>
<organism evidence="5 6">
    <name type="scientific">Lactiplantibacillus pentosus</name>
    <name type="common">Lactobacillus pentosus</name>
    <dbReference type="NCBI Taxonomy" id="1589"/>
    <lineage>
        <taxon>Bacteria</taxon>
        <taxon>Bacillati</taxon>
        <taxon>Bacillota</taxon>
        <taxon>Bacilli</taxon>
        <taxon>Lactobacillales</taxon>
        <taxon>Lactobacillaceae</taxon>
        <taxon>Lactiplantibacillus</taxon>
    </lineage>
</organism>
<evidence type="ECO:0000313" key="3">
    <source>
        <dbReference type="EMBL" id="MDF2312777.1"/>
    </source>
</evidence>
<dbReference type="KEGG" id="lpg:BB562_15660"/>
<reference evidence="5" key="3">
    <citation type="submission" date="2023-08" db="EMBL/GenBank/DDBJ databases">
        <authorList>
            <person name="Page C.A."/>
            <person name="Perez-Diaz I.M."/>
        </authorList>
    </citation>
    <scope>NUCLEOTIDE SEQUENCE</scope>
    <source>
        <strain evidence="5">1.8.9</strain>
        <strain evidence="4">7.8.46</strain>
    </source>
</reference>
<accession>A0AAP5PWW8</accession>
<dbReference type="Proteomes" id="UP001263852">
    <property type="component" value="Unassembled WGS sequence"/>
</dbReference>
<dbReference type="RefSeq" id="WP_050338257.1">
    <property type="nucleotide sequence ID" value="NZ_BJZC01000006.1"/>
</dbReference>